<gene>
    <name evidence="3" type="ORF">N7482_006959</name>
</gene>
<feature type="transmembrane region" description="Helical" evidence="1">
    <location>
        <begin position="75"/>
        <end position="95"/>
    </location>
</feature>
<keyword evidence="1" id="KW-0812">Transmembrane</keyword>
<evidence type="ECO:0000259" key="2">
    <source>
        <dbReference type="Pfam" id="PF20684"/>
    </source>
</evidence>
<reference evidence="3" key="1">
    <citation type="submission" date="2022-11" db="EMBL/GenBank/DDBJ databases">
        <authorList>
            <person name="Petersen C."/>
        </authorList>
    </citation>
    <scope>NUCLEOTIDE SEQUENCE</scope>
    <source>
        <strain evidence="3">IBT 26290</strain>
    </source>
</reference>
<feature type="transmembrane region" description="Helical" evidence="1">
    <location>
        <begin position="189"/>
        <end position="211"/>
    </location>
</feature>
<dbReference type="PANTHER" id="PTHR38794">
    <property type="entry name" value="INTEGRAL MEMBRANE PROTEIN"/>
    <property type="match status" value="1"/>
</dbReference>
<dbReference type="GeneID" id="81428260"/>
<keyword evidence="1" id="KW-1133">Transmembrane helix</keyword>
<sequence length="419" mass="46393">MAPVGPPDAALRVWSHLELTTGTPVTILQDHNPPKLKVLSEKRQVQCKEKHTQPIKALTFYILLGAMKPELRETWTPAINVLTWFMLVTAILSVFTRLGTKYWIFRKLTVDDGLSIGSLVTCVGQSIAVSMATEGGLGQHFVPLAVSDVENMMKSQYAANILFVASMCCSKLALMMFIRNLTPASLDRWFALGLGIFITMWAVTGIFTASFQCQVPATWDYLYGECFDLVVWWNYLGVTNIVSEAGIIVQALLVIIRVQANIHKKVVLASVFLFRVVVTIAIICQLAYAEEAKGSGDPTWDTWTVTISTQMTQSLSIITACSPQFKPFLDSLRSSGMSLGGTSYGSQQRTYAGTSYKISRGQRTGETPSETHELVTMPEEAVNRTFVTSSPDCDAESQTSQSQIIREIRTWTVTETQRV</sequence>
<proteinExistence type="predicted"/>
<feature type="domain" description="Rhodopsin" evidence="2">
    <location>
        <begin position="97"/>
        <end position="329"/>
    </location>
</feature>
<dbReference type="RefSeq" id="XP_056541513.1">
    <property type="nucleotide sequence ID" value="XM_056689084.1"/>
</dbReference>
<evidence type="ECO:0000313" key="4">
    <source>
        <dbReference type="Proteomes" id="UP001149163"/>
    </source>
</evidence>
<dbReference type="InterPro" id="IPR049326">
    <property type="entry name" value="Rhodopsin_dom_fungi"/>
</dbReference>
<feature type="transmembrane region" description="Helical" evidence="1">
    <location>
        <begin position="157"/>
        <end position="177"/>
    </location>
</feature>
<organism evidence="3 4">
    <name type="scientific">Penicillium canariense</name>
    <dbReference type="NCBI Taxonomy" id="189055"/>
    <lineage>
        <taxon>Eukaryota</taxon>
        <taxon>Fungi</taxon>
        <taxon>Dikarya</taxon>
        <taxon>Ascomycota</taxon>
        <taxon>Pezizomycotina</taxon>
        <taxon>Eurotiomycetes</taxon>
        <taxon>Eurotiomycetidae</taxon>
        <taxon>Eurotiales</taxon>
        <taxon>Aspergillaceae</taxon>
        <taxon>Penicillium</taxon>
    </lineage>
</organism>
<comment type="caution">
    <text evidence="3">The sequence shown here is derived from an EMBL/GenBank/DDBJ whole genome shotgun (WGS) entry which is preliminary data.</text>
</comment>
<keyword evidence="1" id="KW-0472">Membrane</keyword>
<feature type="transmembrane region" description="Helical" evidence="1">
    <location>
        <begin position="266"/>
        <end position="288"/>
    </location>
</feature>
<dbReference type="EMBL" id="JAPQKN010000004">
    <property type="protein sequence ID" value="KAJ5159955.1"/>
    <property type="molecule type" value="Genomic_DNA"/>
</dbReference>
<dbReference type="PANTHER" id="PTHR38794:SF1">
    <property type="entry name" value="INTEGRAL MEMBRANE PROTEIN"/>
    <property type="match status" value="1"/>
</dbReference>
<dbReference type="AlphaFoldDB" id="A0A9W9I0Q6"/>
<accession>A0A9W9I0Q6</accession>
<dbReference type="Proteomes" id="UP001149163">
    <property type="component" value="Unassembled WGS sequence"/>
</dbReference>
<feature type="transmembrane region" description="Helical" evidence="1">
    <location>
        <begin position="116"/>
        <end position="137"/>
    </location>
</feature>
<name>A0A9W9I0Q6_9EURO</name>
<evidence type="ECO:0000256" key="1">
    <source>
        <dbReference type="SAM" id="Phobius"/>
    </source>
</evidence>
<dbReference type="Pfam" id="PF20684">
    <property type="entry name" value="Fung_rhodopsin"/>
    <property type="match status" value="1"/>
</dbReference>
<keyword evidence="4" id="KW-1185">Reference proteome</keyword>
<feature type="transmembrane region" description="Helical" evidence="1">
    <location>
        <begin position="231"/>
        <end position="254"/>
    </location>
</feature>
<reference evidence="3" key="2">
    <citation type="journal article" date="2023" name="IMA Fungus">
        <title>Comparative genomic study of the Penicillium genus elucidates a diverse pangenome and 15 lateral gene transfer events.</title>
        <authorList>
            <person name="Petersen C."/>
            <person name="Sorensen T."/>
            <person name="Nielsen M.R."/>
            <person name="Sondergaard T.E."/>
            <person name="Sorensen J.L."/>
            <person name="Fitzpatrick D.A."/>
            <person name="Frisvad J.C."/>
            <person name="Nielsen K.L."/>
        </authorList>
    </citation>
    <scope>NUCLEOTIDE SEQUENCE</scope>
    <source>
        <strain evidence="3">IBT 26290</strain>
    </source>
</reference>
<protein>
    <recommendedName>
        <fullName evidence="2">Rhodopsin domain-containing protein</fullName>
    </recommendedName>
</protein>
<dbReference type="OrthoDB" id="3918601at2759"/>
<evidence type="ECO:0000313" key="3">
    <source>
        <dbReference type="EMBL" id="KAJ5159955.1"/>
    </source>
</evidence>